<reference evidence="1 2" key="1">
    <citation type="submission" date="2021-04" db="EMBL/GenBank/DDBJ databases">
        <title>Chitinophaga sp. nov., isolated from the rhizosphere soil.</title>
        <authorList>
            <person name="He S."/>
        </authorList>
    </citation>
    <scope>NUCLEOTIDE SEQUENCE [LARGE SCALE GENOMIC DNA]</scope>
    <source>
        <strain evidence="1 2">2R12</strain>
    </source>
</reference>
<organism evidence="1 2">
    <name type="scientific">Chitinophaga hostae</name>
    <dbReference type="NCBI Taxonomy" id="2831022"/>
    <lineage>
        <taxon>Bacteria</taxon>
        <taxon>Pseudomonadati</taxon>
        <taxon>Bacteroidota</taxon>
        <taxon>Chitinophagia</taxon>
        <taxon>Chitinophagales</taxon>
        <taxon>Chitinophagaceae</taxon>
        <taxon>Chitinophaga</taxon>
    </lineage>
</organism>
<name>A0ABS5J9U3_9BACT</name>
<accession>A0ABS5J9U3</accession>
<dbReference type="RefSeq" id="WP_211976974.1">
    <property type="nucleotide sequence ID" value="NZ_CBFHAM010000012.1"/>
</dbReference>
<evidence type="ECO:0000313" key="2">
    <source>
        <dbReference type="Proteomes" id="UP000676386"/>
    </source>
</evidence>
<comment type="caution">
    <text evidence="1">The sequence shown here is derived from an EMBL/GenBank/DDBJ whole genome shotgun (WGS) entry which is preliminary data.</text>
</comment>
<evidence type="ECO:0000313" key="1">
    <source>
        <dbReference type="EMBL" id="MBS0031813.1"/>
    </source>
</evidence>
<sequence>MAQDQAKEESPPKKIGHEYGVAIKVDLQKAGFTDYSIPFDVPFRIFGDIPKEISKVMLKICIVNDRGNLSDGPLVEPWYRDILHASPDSQHNSFYFVIPPLQAIRNYRFEFEMERDATVEESIEISPVMRSLIKEKTNQIYDNTATAAALATTLLDTSDVKIIALSQAVTTRIVKYYHHKDIEVEPSSISGVIQDQLTSYIADSLYPLLMHKKVQSGNLIASINNCNLFYSGNRIALQSFLGTLASKKDELETPSDLATQISTDVMPAGVFDDKIFCLPTSVALPVTDKNLITAALPPYQETSDKTCSLTASALDLLEKINSDPKKHKALLKYFNQATIDQNTSLLRTLNAQLMAINATLRRYITASTDLDQRYSTLQFDLSLRFPIKVKIPGKTTADFVTRGEWYITADLGIAWAFTSPHTIIRPYVGANFNFFPINRQANYSFFKSLFHPIKGNLLKSMSGVIGVTVVPFSSDEQYEDLFNNLSLITALGIRLTDGVRLSGGVMWAYKKDANPLKTDKTLATIPYMGLSLDLDLKKWVQNITGKITGFN</sequence>
<keyword evidence="2" id="KW-1185">Reference proteome</keyword>
<protein>
    <submittedName>
        <fullName evidence="1">Uncharacterized protein</fullName>
    </submittedName>
</protein>
<dbReference type="Proteomes" id="UP000676386">
    <property type="component" value="Unassembled WGS sequence"/>
</dbReference>
<proteinExistence type="predicted"/>
<dbReference type="EMBL" id="JAGTXB010000025">
    <property type="protein sequence ID" value="MBS0031813.1"/>
    <property type="molecule type" value="Genomic_DNA"/>
</dbReference>
<gene>
    <name evidence="1" type="ORF">KE626_31060</name>
</gene>